<dbReference type="EnsemblMetazoa" id="CLYHEMT025185.1">
    <property type="protein sequence ID" value="CLYHEMP025185.1"/>
    <property type="gene ID" value="CLYHEMG025185"/>
</dbReference>
<dbReference type="Proteomes" id="UP000594262">
    <property type="component" value="Unplaced"/>
</dbReference>
<dbReference type="Gene3D" id="3.40.33.10">
    <property type="entry name" value="CAP"/>
    <property type="match status" value="1"/>
</dbReference>
<dbReference type="SMART" id="SM00198">
    <property type="entry name" value="SCP"/>
    <property type="match status" value="1"/>
</dbReference>
<evidence type="ECO:0000313" key="3">
    <source>
        <dbReference type="EnsemblMetazoa" id="CLYHEMP025185.1"/>
    </source>
</evidence>
<dbReference type="RefSeq" id="XP_066925837.1">
    <property type="nucleotide sequence ID" value="XM_067069736.1"/>
</dbReference>
<dbReference type="GeneID" id="136813221"/>
<feature type="signal peptide" evidence="1">
    <location>
        <begin position="1"/>
        <end position="18"/>
    </location>
</feature>
<dbReference type="AlphaFoldDB" id="A0A7M5XLV1"/>
<protein>
    <recommendedName>
        <fullName evidence="2">SCP domain-containing protein</fullName>
    </recommendedName>
</protein>
<feature type="domain" description="SCP" evidence="2">
    <location>
        <begin position="23"/>
        <end position="172"/>
    </location>
</feature>
<dbReference type="PRINTS" id="PR00837">
    <property type="entry name" value="V5TPXLIKE"/>
</dbReference>
<organism evidence="3 4">
    <name type="scientific">Clytia hemisphaerica</name>
    <dbReference type="NCBI Taxonomy" id="252671"/>
    <lineage>
        <taxon>Eukaryota</taxon>
        <taxon>Metazoa</taxon>
        <taxon>Cnidaria</taxon>
        <taxon>Hydrozoa</taxon>
        <taxon>Hydroidolina</taxon>
        <taxon>Leptothecata</taxon>
        <taxon>Obeliida</taxon>
        <taxon>Clytiidae</taxon>
        <taxon>Clytia</taxon>
    </lineage>
</organism>
<evidence type="ECO:0000313" key="4">
    <source>
        <dbReference type="Proteomes" id="UP000594262"/>
    </source>
</evidence>
<dbReference type="SUPFAM" id="SSF55797">
    <property type="entry name" value="PR-1-like"/>
    <property type="match status" value="1"/>
</dbReference>
<dbReference type="PANTHER" id="PTHR10334">
    <property type="entry name" value="CYSTEINE-RICH SECRETORY PROTEIN-RELATED"/>
    <property type="match status" value="1"/>
</dbReference>
<reference evidence="3" key="1">
    <citation type="submission" date="2021-01" db="UniProtKB">
        <authorList>
            <consortium name="EnsemblMetazoa"/>
        </authorList>
    </citation>
    <scope>IDENTIFICATION</scope>
</reference>
<feature type="chain" id="PRO_5029653145" description="SCP domain-containing protein" evidence="1">
    <location>
        <begin position="19"/>
        <end position="219"/>
    </location>
</feature>
<evidence type="ECO:0000256" key="1">
    <source>
        <dbReference type="SAM" id="SignalP"/>
    </source>
</evidence>
<dbReference type="InterPro" id="IPR035940">
    <property type="entry name" value="CAP_sf"/>
</dbReference>
<accession>A0A7M5XLV1</accession>
<proteinExistence type="predicted"/>
<dbReference type="InterPro" id="IPR001283">
    <property type="entry name" value="CRISP-related"/>
</dbReference>
<name>A0A7M5XLV1_9CNID</name>
<dbReference type="Pfam" id="PF00188">
    <property type="entry name" value="CAP"/>
    <property type="match status" value="1"/>
</dbReference>
<evidence type="ECO:0000259" key="2">
    <source>
        <dbReference type="SMART" id="SM00198"/>
    </source>
</evidence>
<keyword evidence="1" id="KW-0732">Signal</keyword>
<sequence length="219" mass="24860">MEFLRLFSFCALFIGASSRKWIVSPTLIGDLHNKIREQYVDTPPLKADYRLSADAQNCAQYLLDNPSLDILTHPCNPGHFGENIYKLFAVSADNEIFQRATEIWHDEEKDLPDRSDSLWYLMVNFNNRNKPVGHFIQEVWALATKVGCGMASDDNNVSIVVCRYDKAVNALGTQLRDNVHLKKQSAINNNCQDTPNFPCTQDLCANFGDLYCKKSCNKC</sequence>
<keyword evidence="4" id="KW-1185">Reference proteome</keyword>
<dbReference type="InterPro" id="IPR014044">
    <property type="entry name" value="CAP_dom"/>
</dbReference>